<dbReference type="PRINTS" id="PR01437">
    <property type="entry name" value="NUOXDRDTASE4"/>
</dbReference>
<evidence type="ECO:0000256" key="2">
    <source>
        <dbReference type="ARBA" id="ARBA00005346"/>
    </source>
</evidence>
<feature type="transmembrane region" description="Helical" evidence="8">
    <location>
        <begin position="159"/>
        <end position="181"/>
    </location>
</feature>
<feature type="transmembrane region" description="Helical" evidence="8">
    <location>
        <begin position="404"/>
        <end position="424"/>
    </location>
</feature>
<feature type="transmembrane region" description="Helical" evidence="8">
    <location>
        <begin position="201"/>
        <end position="223"/>
    </location>
</feature>
<keyword evidence="5 8" id="KW-1133">Transmembrane helix</keyword>
<feature type="transmembrane region" description="Helical" evidence="8">
    <location>
        <begin position="572"/>
        <end position="591"/>
    </location>
</feature>
<evidence type="ECO:0000256" key="3">
    <source>
        <dbReference type="ARBA" id="ARBA00022475"/>
    </source>
</evidence>
<feature type="domain" description="NADH:quinone oxidoreductase/Mrp antiporter transmembrane" evidence="9">
    <location>
        <begin position="124"/>
        <end position="381"/>
    </location>
</feature>
<name>A0A7K3M678_9ACTN</name>
<gene>
    <name evidence="10" type="ORF">F7O44_12720</name>
</gene>
<keyword evidence="4 7" id="KW-0812">Transmembrane</keyword>
<evidence type="ECO:0000256" key="5">
    <source>
        <dbReference type="ARBA" id="ARBA00022989"/>
    </source>
</evidence>
<dbReference type="InterPro" id="IPR001750">
    <property type="entry name" value="ND/Mrp_TM"/>
</dbReference>
<feature type="transmembrane region" description="Helical" evidence="8">
    <location>
        <begin position="476"/>
        <end position="493"/>
    </location>
</feature>
<evidence type="ECO:0000256" key="1">
    <source>
        <dbReference type="ARBA" id="ARBA00004651"/>
    </source>
</evidence>
<organism evidence="10 11">
    <name type="scientific">Phytoactinopolyspora mesophila</name>
    <dbReference type="NCBI Taxonomy" id="2650750"/>
    <lineage>
        <taxon>Bacteria</taxon>
        <taxon>Bacillati</taxon>
        <taxon>Actinomycetota</taxon>
        <taxon>Actinomycetes</taxon>
        <taxon>Jiangellales</taxon>
        <taxon>Jiangellaceae</taxon>
        <taxon>Phytoactinopolyspora</taxon>
    </lineage>
</organism>
<keyword evidence="3" id="KW-1003">Cell membrane</keyword>
<evidence type="ECO:0000256" key="8">
    <source>
        <dbReference type="SAM" id="Phobius"/>
    </source>
</evidence>
<protein>
    <submittedName>
        <fullName evidence="10">Formate hydrogenlyase</fullName>
    </submittedName>
</protein>
<keyword evidence="11" id="KW-1185">Reference proteome</keyword>
<keyword evidence="10" id="KW-0456">Lyase</keyword>
<evidence type="ECO:0000313" key="10">
    <source>
        <dbReference type="EMBL" id="NDL57938.1"/>
    </source>
</evidence>
<dbReference type="AlphaFoldDB" id="A0A7K3M678"/>
<comment type="subcellular location">
    <subcellularLocation>
        <location evidence="1">Cell membrane</location>
        <topology evidence="1">Multi-pass membrane protein</topology>
    </subcellularLocation>
    <subcellularLocation>
        <location evidence="7">Membrane</location>
        <topology evidence="7">Multi-pass membrane protein</topology>
    </subcellularLocation>
</comment>
<sequence>MITLWLLAVLAPLLTALAIALGGLAPAAAARAGGTVLTRIAPLAPLPAGLLAVVGTEHSRIELPWLLMGTVVELDSVGRPLLLMASLLYAAALAFVPRSGIERPALLSGLLLLCFVGNAGVFIAADAVTLYLTFTLMSFVGYAAVIHDRSGEARRAGRIYLVMAVLGEAAVLAAVILVVGSGGVLLSDAPAAVAGSPYRDVIIALLLFGFGVKAGTVPLHVWLPLAHPAAPTPASAILSGAMVTAGLVGWLRFLPLGEIASPGWGTVFVLAALLGAFLAVPAGLLQSDPKVILAYSTISQMGFLAVLVGVALAEPELAPVCILAAALYALHHGIAKGALFLGIPLWKSHGGGSARIPLLAGLGAAALAIIGVPLTSGYVAKYVAKEAVGPAMVPAAGGVELAEVLPLVGAGSTLLLARCAWVLLRPSAGRARPGPALPVWLLLVAGGFALTAAVAHRWTGTIAVPKLTDMSIWWEQSWPLLLGLVLTGAGWWVSSRDLVPPWAAHPDGRTVPPGDVVVVEEELLRRVAHVLERVGAALLAGHVWVLAMVRRMPSVSPIVGVPQRILDGWRESGLVLLLLLALCLALVVGGLS</sequence>
<dbReference type="EMBL" id="WLZY01000004">
    <property type="protein sequence ID" value="NDL57938.1"/>
    <property type="molecule type" value="Genomic_DNA"/>
</dbReference>
<evidence type="ECO:0000256" key="7">
    <source>
        <dbReference type="RuleBase" id="RU000320"/>
    </source>
</evidence>
<dbReference type="PANTHER" id="PTHR42703">
    <property type="entry name" value="NADH DEHYDROGENASE"/>
    <property type="match status" value="1"/>
</dbReference>
<dbReference type="GO" id="GO:0005886">
    <property type="term" value="C:plasma membrane"/>
    <property type="evidence" value="ECO:0007669"/>
    <property type="project" value="UniProtKB-SubCell"/>
</dbReference>
<feature type="transmembrane region" description="Helical" evidence="8">
    <location>
        <begin position="105"/>
        <end position="124"/>
    </location>
</feature>
<feature type="transmembrane region" description="Helical" evidence="8">
    <location>
        <begin position="325"/>
        <end position="346"/>
    </location>
</feature>
<feature type="transmembrane region" description="Helical" evidence="8">
    <location>
        <begin position="436"/>
        <end position="456"/>
    </location>
</feature>
<evidence type="ECO:0000256" key="4">
    <source>
        <dbReference type="ARBA" id="ARBA00022692"/>
    </source>
</evidence>
<reference evidence="10 11" key="1">
    <citation type="submission" date="2019-11" db="EMBL/GenBank/DDBJ databases">
        <authorList>
            <person name="Li X.-J."/>
            <person name="Feng X.-M."/>
        </authorList>
    </citation>
    <scope>NUCLEOTIDE SEQUENCE [LARGE SCALE GENOMIC DNA]</scope>
    <source>
        <strain evidence="10 11">XMNu-373</strain>
    </source>
</reference>
<keyword evidence="6 8" id="KW-0472">Membrane</keyword>
<feature type="transmembrane region" description="Helical" evidence="8">
    <location>
        <begin position="77"/>
        <end position="96"/>
    </location>
</feature>
<dbReference type="RefSeq" id="WP_162450645.1">
    <property type="nucleotide sequence ID" value="NZ_WLZY01000004.1"/>
</dbReference>
<dbReference type="InterPro" id="IPR050586">
    <property type="entry name" value="CPA3_Na-H_Antiporter_D"/>
</dbReference>
<feature type="transmembrane region" description="Helical" evidence="8">
    <location>
        <begin position="130"/>
        <end position="147"/>
    </location>
</feature>
<dbReference type="PANTHER" id="PTHR42703:SF1">
    <property type="entry name" value="NA(+)_H(+) ANTIPORTER SUBUNIT D1"/>
    <property type="match status" value="1"/>
</dbReference>
<dbReference type="InterPro" id="IPR003918">
    <property type="entry name" value="NADH_UbQ_OxRdtase"/>
</dbReference>
<dbReference type="GO" id="GO:0042773">
    <property type="term" value="P:ATP synthesis coupled electron transport"/>
    <property type="evidence" value="ECO:0007669"/>
    <property type="project" value="InterPro"/>
</dbReference>
<feature type="transmembrane region" description="Helical" evidence="8">
    <location>
        <begin position="292"/>
        <end position="313"/>
    </location>
</feature>
<comment type="caution">
    <text evidence="10">The sequence shown here is derived from an EMBL/GenBank/DDBJ whole genome shotgun (WGS) entry which is preliminary data.</text>
</comment>
<dbReference type="Proteomes" id="UP000460435">
    <property type="component" value="Unassembled WGS sequence"/>
</dbReference>
<proteinExistence type="inferred from homology"/>
<feature type="transmembrane region" description="Helical" evidence="8">
    <location>
        <begin position="358"/>
        <end position="384"/>
    </location>
</feature>
<dbReference type="GO" id="GO:0016829">
    <property type="term" value="F:lyase activity"/>
    <property type="evidence" value="ECO:0007669"/>
    <property type="project" value="UniProtKB-KW"/>
</dbReference>
<feature type="transmembrane region" description="Helical" evidence="8">
    <location>
        <begin position="265"/>
        <end position="285"/>
    </location>
</feature>
<dbReference type="Pfam" id="PF00361">
    <property type="entry name" value="Proton_antipo_M"/>
    <property type="match status" value="1"/>
</dbReference>
<evidence type="ECO:0000259" key="9">
    <source>
        <dbReference type="Pfam" id="PF00361"/>
    </source>
</evidence>
<dbReference type="GO" id="GO:0008137">
    <property type="term" value="F:NADH dehydrogenase (ubiquinone) activity"/>
    <property type="evidence" value="ECO:0007669"/>
    <property type="project" value="InterPro"/>
</dbReference>
<feature type="transmembrane region" description="Helical" evidence="8">
    <location>
        <begin position="235"/>
        <end position="253"/>
    </location>
</feature>
<comment type="similarity">
    <text evidence="2">Belongs to the CPA3 antiporters (TC 2.A.63) subunit D family.</text>
</comment>
<evidence type="ECO:0000256" key="6">
    <source>
        <dbReference type="ARBA" id="ARBA00023136"/>
    </source>
</evidence>
<accession>A0A7K3M678</accession>
<evidence type="ECO:0000313" key="11">
    <source>
        <dbReference type="Proteomes" id="UP000460435"/>
    </source>
</evidence>